<keyword evidence="3" id="KW-1185">Reference proteome</keyword>
<feature type="region of interest" description="Disordered" evidence="1">
    <location>
        <begin position="1"/>
        <end position="113"/>
    </location>
</feature>
<dbReference type="EMBL" id="QKWP01002317">
    <property type="protein sequence ID" value="RIB03817.1"/>
    <property type="molecule type" value="Genomic_DNA"/>
</dbReference>
<proteinExistence type="predicted"/>
<feature type="compositionally biased region" description="Polar residues" evidence="1">
    <location>
        <begin position="77"/>
        <end position="86"/>
    </location>
</feature>
<accession>A0A397U462</accession>
<dbReference type="Proteomes" id="UP000266673">
    <property type="component" value="Unassembled WGS sequence"/>
</dbReference>
<comment type="caution">
    <text evidence="2">The sequence shown here is derived from an EMBL/GenBank/DDBJ whole genome shotgun (WGS) entry which is preliminary data.</text>
</comment>
<feature type="compositionally biased region" description="Low complexity" evidence="1">
    <location>
        <begin position="92"/>
        <end position="113"/>
    </location>
</feature>
<protein>
    <submittedName>
        <fullName evidence="2">Uncharacterized protein</fullName>
    </submittedName>
</protein>
<name>A0A397U462_9GLOM</name>
<feature type="compositionally biased region" description="Polar residues" evidence="1">
    <location>
        <begin position="26"/>
        <end position="43"/>
    </location>
</feature>
<organism evidence="2 3">
    <name type="scientific">Gigaspora rosea</name>
    <dbReference type="NCBI Taxonomy" id="44941"/>
    <lineage>
        <taxon>Eukaryota</taxon>
        <taxon>Fungi</taxon>
        <taxon>Fungi incertae sedis</taxon>
        <taxon>Mucoromycota</taxon>
        <taxon>Glomeromycotina</taxon>
        <taxon>Glomeromycetes</taxon>
        <taxon>Diversisporales</taxon>
        <taxon>Gigasporaceae</taxon>
        <taxon>Gigaspora</taxon>
    </lineage>
</organism>
<evidence type="ECO:0000313" key="2">
    <source>
        <dbReference type="EMBL" id="RIB03817.1"/>
    </source>
</evidence>
<evidence type="ECO:0000313" key="3">
    <source>
        <dbReference type="Proteomes" id="UP000266673"/>
    </source>
</evidence>
<reference evidence="2 3" key="1">
    <citation type="submission" date="2018-06" db="EMBL/GenBank/DDBJ databases">
        <title>Comparative genomics reveals the genomic features of Rhizophagus irregularis, R. cerebriforme, R. diaphanum and Gigaspora rosea, and their symbiotic lifestyle signature.</title>
        <authorList>
            <person name="Morin E."/>
            <person name="San Clemente H."/>
            <person name="Chen E.C.H."/>
            <person name="De La Providencia I."/>
            <person name="Hainaut M."/>
            <person name="Kuo A."/>
            <person name="Kohler A."/>
            <person name="Murat C."/>
            <person name="Tang N."/>
            <person name="Roy S."/>
            <person name="Loubradou J."/>
            <person name="Henrissat B."/>
            <person name="Grigoriev I.V."/>
            <person name="Corradi N."/>
            <person name="Roux C."/>
            <person name="Martin F.M."/>
        </authorList>
    </citation>
    <scope>NUCLEOTIDE SEQUENCE [LARGE SCALE GENOMIC DNA]</scope>
    <source>
        <strain evidence="2 3">DAOM 194757</strain>
    </source>
</reference>
<evidence type="ECO:0000256" key="1">
    <source>
        <dbReference type="SAM" id="MobiDB-lite"/>
    </source>
</evidence>
<gene>
    <name evidence="2" type="ORF">C2G38_2048960</name>
</gene>
<sequence>MPNDLFFYDRIESTKKPTNKKRSADDTTNSISKRTRNQNQQATNHERDVDLVPLSASSSYKNDDTIRPSLSVRRNDSATPLPSSSSDRGDDITLSSPISSSGDLPSSTISTRR</sequence>
<dbReference type="AlphaFoldDB" id="A0A397U462"/>